<gene>
    <name evidence="6" type="ORF">LR48_Vigan11g003500</name>
</gene>
<feature type="compositionally biased region" description="Polar residues" evidence="4">
    <location>
        <begin position="530"/>
        <end position="548"/>
    </location>
</feature>
<proteinExistence type="predicted"/>
<dbReference type="InterPro" id="IPR013083">
    <property type="entry name" value="Znf_RING/FYVE/PHD"/>
</dbReference>
<keyword evidence="3" id="KW-0862">Zinc</keyword>
<dbReference type="PANTHER" id="PTHR46694">
    <property type="entry name" value="AT-RICH INTERACTIVE DOMAIN-CONTAINING PROTEIN 4"/>
    <property type="match status" value="1"/>
</dbReference>
<feature type="region of interest" description="Disordered" evidence="4">
    <location>
        <begin position="413"/>
        <end position="448"/>
    </location>
</feature>
<dbReference type="AlphaFoldDB" id="A0A0L9VPY6"/>
<dbReference type="PANTHER" id="PTHR46694:SF1">
    <property type="entry name" value="AT-RICH INTERACTIVE DOMAIN-CONTAINING PROTEIN 4"/>
    <property type="match status" value="1"/>
</dbReference>
<evidence type="ECO:0000259" key="5">
    <source>
        <dbReference type="PROSITE" id="PS51011"/>
    </source>
</evidence>
<dbReference type="CDD" id="cd16100">
    <property type="entry name" value="ARID"/>
    <property type="match status" value="1"/>
</dbReference>
<feature type="domain" description="ARID" evidence="5">
    <location>
        <begin position="571"/>
        <end position="675"/>
    </location>
</feature>
<dbReference type="InterPro" id="IPR042293">
    <property type="entry name" value="ARID4"/>
</dbReference>
<keyword evidence="2" id="KW-0863">Zinc-finger</keyword>
<name>A0A0L9VPY6_PHAAN</name>
<dbReference type="Gene3D" id="1.10.150.60">
    <property type="entry name" value="ARID DNA-binding domain"/>
    <property type="match status" value="1"/>
</dbReference>
<dbReference type="InterPro" id="IPR001606">
    <property type="entry name" value="ARID_dom"/>
</dbReference>
<evidence type="ECO:0000256" key="4">
    <source>
        <dbReference type="SAM" id="MobiDB-lite"/>
    </source>
</evidence>
<dbReference type="SUPFAM" id="SSF57903">
    <property type="entry name" value="FYVE/PHD zinc finger"/>
    <property type="match status" value="1"/>
</dbReference>
<organism evidence="6 7">
    <name type="scientific">Phaseolus angularis</name>
    <name type="common">Azuki bean</name>
    <name type="synonym">Vigna angularis</name>
    <dbReference type="NCBI Taxonomy" id="3914"/>
    <lineage>
        <taxon>Eukaryota</taxon>
        <taxon>Viridiplantae</taxon>
        <taxon>Streptophyta</taxon>
        <taxon>Embryophyta</taxon>
        <taxon>Tracheophyta</taxon>
        <taxon>Spermatophyta</taxon>
        <taxon>Magnoliopsida</taxon>
        <taxon>eudicotyledons</taxon>
        <taxon>Gunneridae</taxon>
        <taxon>Pentapetalae</taxon>
        <taxon>rosids</taxon>
        <taxon>fabids</taxon>
        <taxon>Fabales</taxon>
        <taxon>Fabaceae</taxon>
        <taxon>Papilionoideae</taxon>
        <taxon>50 kb inversion clade</taxon>
        <taxon>NPAAA clade</taxon>
        <taxon>indigoferoid/millettioid clade</taxon>
        <taxon>Phaseoleae</taxon>
        <taxon>Vigna</taxon>
    </lineage>
</organism>
<protein>
    <recommendedName>
        <fullName evidence="5">ARID domain-containing protein</fullName>
    </recommendedName>
</protein>
<evidence type="ECO:0000313" key="7">
    <source>
        <dbReference type="Proteomes" id="UP000053144"/>
    </source>
</evidence>
<dbReference type="OMA" id="HVRRPKM"/>
<dbReference type="PROSITE" id="PS51011">
    <property type="entry name" value="ARID"/>
    <property type="match status" value="1"/>
</dbReference>
<dbReference type="Pfam" id="PF01388">
    <property type="entry name" value="ARID"/>
    <property type="match status" value="1"/>
</dbReference>
<sequence length="757" mass="83786">MFPFHPHGVPKHACTLLAVTCGASFSEHMSSQNQHKYPFPELVSAGRLEVQTLRNPDKDQFRKVLESYQPNFVYLQGEQLEDGRVGSLVYLEIPNGESFAESLHLKGVPYVIFWKTALSSYAACHFRQAFLSVVQSSSTHTWDAFHLARASFELYCVQNNQVLLTDSHGALSEMGPYLLGDCLKINVDPPEIDEEDDDETSPGTLPAIKIHEDELNLRFLICGAPSTVDETLLRSLENGLRALLTIEIRGCKLHGKFSAPPPPLQAATFSRGVVTMRCDISTCSSAHISLLVSGSAQTCFNDQLLESHIKNEIIEKSQLVHAQLNNEGNKQNISEPRRSASIACGAPVYEICMRLPQWALQILRQLAPEVSYRSLVALGIASIQGLPIASFEKDDAERLLFFYQNCEKDSGTSKNNIIFSSPPGWLKPPPPRRKRCEPSQGASPGVHDGVFAGHGTVCKVNEEEKDRKMANGISTPLTPARQRLKVSAMRPIPHIRRHRMTPFCGPSETDGFNGAQVEANLPLVAPAKRSTGSTSATHRKSFSSAAQSKQVISLNPLPLKKHGCGRGPVQTCSEEEFLKDVMEFLILRGHNRLIPQGGLIEFPDAILNGKRLDLYNLYKEVVTRGGFHVGNGINWKGQIFSKMRNYTTTNRMTGVGNTLKRHYETYLLEYELAHDDVDGECCLLCHSSAAGDWVNCGICGEWAHFGCDRRQGLGAFKDYAKTDGLEYICPHCSVTNFKKKQNVGNGYSQGSMPSRLL</sequence>
<evidence type="ECO:0000256" key="2">
    <source>
        <dbReference type="ARBA" id="ARBA00022771"/>
    </source>
</evidence>
<evidence type="ECO:0000256" key="1">
    <source>
        <dbReference type="ARBA" id="ARBA00022723"/>
    </source>
</evidence>
<dbReference type="GO" id="GO:0008270">
    <property type="term" value="F:zinc ion binding"/>
    <property type="evidence" value="ECO:0007669"/>
    <property type="project" value="UniProtKB-KW"/>
</dbReference>
<dbReference type="GO" id="GO:0003677">
    <property type="term" value="F:DNA binding"/>
    <property type="evidence" value="ECO:0007669"/>
    <property type="project" value="InterPro"/>
</dbReference>
<dbReference type="InterPro" id="IPR036431">
    <property type="entry name" value="ARID_dom_sf"/>
</dbReference>
<evidence type="ECO:0000313" key="6">
    <source>
        <dbReference type="EMBL" id="KOM57003.1"/>
    </source>
</evidence>
<dbReference type="InterPro" id="IPR011011">
    <property type="entry name" value="Znf_FYVE_PHD"/>
</dbReference>
<dbReference type="CDD" id="cd15615">
    <property type="entry name" value="PHD_ARID4_like"/>
    <property type="match status" value="1"/>
</dbReference>
<accession>A0A0L9VPY6</accession>
<dbReference type="SMART" id="SM01014">
    <property type="entry name" value="ARID"/>
    <property type="match status" value="1"/>
</dbReference>
<dbReference type="SUPFAM" id="SSF46774">
    <property type="entry name" value="ARID-like"/>
    <property type="match status" value="1"/>
</dbReference>
<reference evidence="7" key="1">
    <citation type="journal article" date="2015" name="Proc. Natl. Acad. Sci. U.S.A.">
        <title>Genome sequencing of adzuki bean (Vigna angularis) provides insight into high starch and low fat accumulation and domestication.</title>
        <authorList>
            <person name="Yang K."/>
            <person name="Tian Z."/>
            <person name="Chen C."/>
            <person name="Luo L."/>
            <person name="Zhao B."/>
            <person name="Wang Z."/>
            <person name="Yu L."/>
            <person name="Li Y."/>
            <person name="Sun Y."/>
            <person name="Li W."/>
            <person name="Chen Y."/>
            <person name="Li Y."/>
            <person name="Zhang Y."/>
            <person name="Ai D."/>
            <person name="Zhao J."/>
            <person name="Shang C."/>
            <person name="Ma Y."/>
            <person name="Wu B."/>
            <person name="Wang M."/>
            <person name="Gao L."/>
            <person name="Sun D."/>
            <person name="Zhang P."/>
            <person name="Guo F."/>
            <person name="Wang W."/>
            <person name="Li Y."/>
            <person name="Wang J."/>
            <person name="Varshney R.K."/>
            <person name="Wang J."/>
            <person name="Ling H.Q."/>
            <person name="Wan P."/>
        </authorList>
    </citation>
    <scope>NUCLEOTIDE SEQUENCE</scope>
    <source>
        <strain evidence="7">cv. Jingnong 6</strain>
    </source>
</reference>
<dbReference type="Proteomes" id="UP000053144">
    <property type="component" value="Chromosome 11"/>
</dbReference>
<dbReference type="Gramene" id="KOM57003">
    <property type="protein sequence ID" value="KOM57003"/>
    <property type="gene ID" value="LR48_Vigan11g003500"/>
</dbReference>
<dbReference type="STRING" id="3914.A0A0L9VPY6"/>
<feature type="region of interest" description="Disordered" evidence="4">
    <location>
        <begin position="528"/>
        <end position="548"/>
    </location>
</feature>
<dbReference type="Gene3D" id="3.30.40.10">
    <property type="entry name" value="Zinc/RING finger domain, C3HC4 (zinc finger)"/>
    <property type="match status" value="1"/>
</dbReference>
<keyword evidence="1" id="KW-0479">Metal-binding</keyword>
<evidence type="ECO:0000256" key="3">
    <source>
        <dbReference type="ARBA" id="ARBA00022833"/>
    </source>
</evidence>
<dbReference type="EMBL" id="CM003381">
    <property type="protein sequence ID" value="KOM57003.1"/>
    <property type="molecule type" value="Genomic_DNA"/>
</dbReference>